<evidence type="ECO:0000313" key="3">
    <source>
        <dbReference type="Proteomes" id="UP001281761"/>
    </source>
</evidence>
<feature type="region of interest" description="Disordered" evidence="1">
    <location>
        <begin position="87"/>
        <end position="107"/>
    </location>
</feature>
<sequence>MDQSSLSDHPRLACDSHCVGGGGSLSLSGFVSIAIQFSSFVSCNAGERWGEGLGPSSADHFRLPLSHLIEPLTLVEKMKAIQKKKVIKKAKGQAPSPQSPQSPQLQQSLAFNQPRHAAQRLVFSSELKSLDEPESGPFCSQSFCHSLLAVEVHSDSFTIGHHYSFILHQEIIDPF</sequence>
<dbReference type="EMBL" id="JARBJD010000196">
    <property type="protein sequence ID" value="KAK2947596.1"/>
    <property type="molecule type" value="Genomic_DNA"/>
</dbReference>
<reference evidence="2 3" key="1">
    <citation type="journal article" date="2022" name="bioRxiv">
        <title>Genomics of Preaxostyla Flagellates Illuminates Evolutionary Transitions and the Path Towards Mitochondrial Loss.</title>
        <authorList>
            <person name="Novak L.V.F."/>
            <person name="Treitli S.C."/>
            <person name="Pyrih J."/>
            <person name="Halakuc P."/>
            <person name="Pipaliya S.V."/>
            <person name="Vacek V."/>
            <person name="Brzon O."/>
            <person name="Soukal P."/>
            <person name="Eme L."/>
            <person name="Dacks J.B."/>
            <person name="Karnkowska A."/>
            <person name="Elias M."/>
            <person name="Hampl V."/>
        </authorList>
    </citation>
    <scope>NUCLEOTIDE SEQUENCE [LARGE SCALE GENOMIC DNA]</scope>
    <source>
        <strain evidence="2">NAU3</strain>
        <tissue evidence="2">Gut</tissue>
    </source>
</reference>
<accession>A0ABQ9X734</accession>
<evidence type="ECO:0000313" key="2">
    <source>
        <dbReference type="EMBL" id="KAK2947596.1"/>
    </source>
</evidence>
<keyword evidence="3" id="KW-1185">Reference proteome</keyword>
<gene>
    <name evidence="2" type="ORF">BLNAU_17501</name>
</gene>
<organism evidence="2 3">
    <name type="scientific">Blattamonas nauphoetae</name>
    <dbReference type="NCBI Taxonomy" id="2049346"/>
    <lineage>
        <taxon>Eukaryota</taxon>
        <taxon>Metamonada</taxon>
        <taxon>Preaxostyla</taxon>
        <taxon>Oxymonadida</taxon>
        <taxon>Blattamonas</taxon>
    </lineage>
</organism>
<feature type="compositionally biased region" description="Low complexity" evidence="1">
    <location>
        <begin position="93"/>
        <end position="107"/>
    </location>
</feature>
<name>A0ABQ9X734_9EUKA</name>
<comment type="caution">
    <text evidence="2">The sequence shown here is derived from an EMBL/GenBank/DDBJ whole genome shotgun (WGS) entry which is preliminary data.</text>
</comment>
<protein>
    <submittedName>
        <fullName evidence="2">Uncharacterized protein</fullName>
    </submittedName>
</protein>
<evidence type="ECO:0000256" key="1">
    <source>
        <dbReference type="SAM" id="MobiDB-lite"/>
    </source>
</evidence>
<proteinExistence type="predicted"/>
<dbReference type="Proteomes" id="UP001281761">
    <property type="component" value="Unassembled WGS sequence"/>
</dbReference>